<proteinExistence type="predicted"/>
<gene>
    <name evidence="1" type="ORF">EJ571_06475</name>
</gene>
<accession>A0A4V3A6K1</accession>
<organism evidence="1 2">
    <name type="scientific">Mycobacteroides franklinii</name>
    <dbReference type="NCBI Taxonomy" id="948102"/>
    <lineage>
        <taxon>Bacteria</taxon>
        <taxon>Bacillati</taxon>
        <taxon>Actinomycetota</taxon>
        <taxon>Actinomycetes</taxon>
        <taxon>Mycobacteriales</taxon>
        <taxon>Mycobacteriaceae</taxon>
        <taxon>Mycobacteroides</taxon>
    </lineage>
</organism>
<comment type="caution">
    <text evidence="1">The sequence shown here is derived from an EMBL/GenBank/DDBJ whole genome shotgun (WGS) entry which is preliminary data.</text>
</comment>
<dbReference type="AlphaFoldDB" id="A0A4V3A6K1"/>
<dbReference type="Proteomes" id="UP000295627">
    <property type="component" value="Unassembled WGS sequence"/>
</dbReference>
<dbReference type="RefSeq" id="WP_078334897.1">
    <property type="nucleotide sequence ID" value="NZ_MAFQ01000008.1"/>
</dbReference>
<reference evidence="1 2" key="1">
    <citation type="journal article" date="2019" name="Sci. Rep.">
        <title>Extended insight into the Mycobacterium chelonae-abscessus complex through whole genome sequencing of Mycobacterium salmoniphilum outbreak and Mycobacterium salmoniphilum-like strains.</title>
        <authorList>
            <person name="Behra P.R.K."/>
            <person name="Das S."/>
            <person name="Pettersson B.M.F."/>
            <person name="Shirreff L."/>
            <person name="DuCote T."/>
            <person name="Jacobsson K.G."/>
            <person name="Ennis D.G."/>
            <person name="Kirsebom L.A."/>
        </authorList>
    </citation>
    <scope>NUCLEOTIDE SEQUENCE [LARGE SCALE GENOMIC DNA]</scope>
    <source>
        <strain evidence="1 2">DSM 45524</strain>
    </source>
</reference>
<dbReference type="EMBL" id="RXLR01000010">
    <property type="protein sequence ID" value="TDH23879.1"/>
    <property type="molecule type" value="Genomic_DNA"/>
</dbReference>
<evidence type="ECO:0000313" key="1">
    <source>
        <dbReference type="EMBL" id="TDH23879.1"/>
    </source>
</evidence>
<sequence length="123" mass="13035">MTTGIIETDYAATQAEAARLTALADDAEAIAHACIEAAETLAADQASWAKEWKPEGVHQETTAKLADGITTVATQAQDLAESIRSEARTLERRVADAIAVDEENAAALDEVDTQLTTKRPLGN</sequence>
<protein>
    <submittedName>
        <fullName evidence="1">Uncharacterized protein</fullName>
    </submittedName>
</protein>
<name>A0A4V3A6K1_9MYCO</name>
<evidence type="ECO:0000313" key="2">
    <source>
        <dbReference type="Proteomes" id="UP000295627"/>
    </source>
</evidence>